<evidence type="ECO:0000313" key="3">
    <source>
        <dbReference type="Proteomes" id="UP000799778"/>
    </source>
</evidence>
<sequence length="297" mass="32903">MHSVKSTEVNSPETLSPRPAPPDFFPFYIVPGISNFRDIGGWPSATGQIRKGILYRGSDTNRVQPDGIVKLQGLGIKTDFDLRSKQQIEKTGGYKEIDGIERKWTPVFNDEQYTEEAARKRYELYAGEGADGIVEAFVEILTSGAQMFGTVLRQIIATVPTPTDSDMRTAPALFMHCTTGNNRTGVFIALLLLLLDVPTELVVNDYTLSEQGLAPTRHINVDRLLKKGAFEEYGPDEARRKCERMVGARAESMLALVEEVDRRWGGPKGYFKQEVGLGNAEVQKLRDILIVPAPSVG</sequence>
<dbReference type="InterPro" id="IPR016130">
    <property type="entry name" value="Tyr_Pase_AS"/>
</dbReference>
<dbReference type="InterPro" id="IPR000387">
    <property type="entry name" value="Tyr_Pase_dom"/>
</dbReference>
<organism evidence="2 3">
    <name type="scientific">Aaosphaeria arxii CBS 175.79</name>
    <dbReference type="NCBI Taxonomy" id="1450172"/>
    <lineage>
        <taxon>Eukaryota</taxon>
        <taxon>Fungi</taxon>
        <taxon>Dikarya</taxon>
        <taxon>Ascomycota</taxon>
        <taxon>Pezizomycotina</taxon>
        <taxon>Dothideomycetes</taxon>
        <taxon>Pleosporomycetidae</taxon>
        <taxon>Pleosporales</taxon>
        <taxon>Pleosporales incertae sedis</taxon>
        <taxon>Aaosphaeria</taxon>
    </lineage>
</organism>
<dbReference type="InterPro" id="IPR026893">
    <property type="entry name" value="Tyr/Ser_Pase_IphP-type"/>
</dbReference>
<accession>A0A6A5Y8G8</accession>
<dbReference type="Pfam" id="PF13350">
    <property type="entry name" value="Y_phosphatase3"/>
    <property type="match status" value="1"/>
</dbReference>
<dbReference type="SUPFAM" id="SSF52799">
    <property type="entry name" value="(Phosphotyrosine protein) phosphatases II"/>
    <property type="match status" value="1"/>
</dbReference>
<dbReference type="EMBL" id="ML978066">
    <property type="protein sequence ID" value="KAF2021688.1"/>
    <property type="molecule type" value="Genomic_DNA"/>
</dbReference>
<dbReference type="GO" id="GO:0004721">
    <property type="term" value="F:phosphoprotein phosphatase activity"/>
    <property type="evidence" value="ECO:0007669"/>
    <property type="project" value="InterPro"/>
</dbReference>
<gene>
    <name evidence="2" type="ORF">BU24DRAFT_25718</name>
</gene>
<protein>
    <submittedName>
        <fullName evidence="2">Putative tyrosine-protein phosphatase</fullName>
    </submittedName>
</protein>
<dbReference type="GeneID" id="54279852"/>
<dbReference type="Gene3D" id="3.90.190.10">
    <property type="entry name" value="Protein tyrosine phosphatase superfamily"/>
    <property type="match status" value="1"/>
</dbReference>
<evidence type="ECO:0000313" key="2">
    <source>
        <dbReference type="EMBL" id="KAF2021688.1"/>
    </source>
</evidence>
<proteinExistence type="predicted"/>
<dbReference type="PROSITE" id="PS00383">
    <property type="entry name" value="TYR_PHOSPHATASE_1"/>
    <property type="match status" value="1"/>
</dbReference>
<reference evidence="2" key="1">
    <citation type="journal article" date="2020" name="Stud. Mycol.">
        <title>101 Dothideomycetes genomes: a test case for predicting lifestyles and emergence of pathogens.</title>
        <authorList>
            <person name="Haridas S."/>
            <person name="Albert R."/>
            <person name="Binder M."/>
            <person name="Bloem J."/>
            <person name="Labutti K."/>
            <person name="Salamov A."/>
            <person name="Andreopoulos B."/>
            <person name="Baker S."/>
            <person name="Barry K."/>
            <person name="Bills G."/>
            <person name="Bluhm B."/>
            <person name="Cannon C."/>
            <person name="Castanera R."/>
            <person name="Culley D."/>
            <person name="Daum C."/>
            <person name="Ezra D."/>
            <person name="Gonzalez J."/>
            <person name="Henrissat B."/>
            <person name="Kuo A."/>
            <person name="Liang C."/>
            <person name="Lipzen A."/>
            <person name="Lutzoni F."/>
            <person name="Magnuson J."/>
            <person name="Mondo S."/>
            <person name="Nolan M."/>
            <person name="Ohm R."/>
            <person name="Pangilinan J."/>
            <person name="Park H.-J."/>
            <person name="Ramirez L."/>
            <person name="Alfaro M."/>
            <person name="Sun H."/>
            <person name="Tritt A."/>
            <person name="Yoshinaga Y."/>
            <person name="Zwiers L.-H."/>
            <person name="Turgeon B."/>
            <person name="Goodwin S."/>
            <person name="Spatafora J."/>
            <person name="Crous P."/>
            <person name="Grigoriev I."/>
        </authorList>
    </citation>
    <scope>NUCLEOTIDE SEQUENCE</scope>
    <source>
        <strain evidence="2">CBS 175.79</strain>
    </source>
</reference>
<name>A0A6A5Y8G8_9PLEO</name>
<dbReference type="PROSITE" id="PS50056">
    <property type="entry name" value="TYR_PHOSPHATASE_2"/>
    <property type="match status" value="1"/>
</dbReference>
<dbReference type="InterPro" id="IPR029021">
    <property type="entry name" value="Prot-tyrosine_phosphatase-like"/>
</dbReference>
<dbReference type="AlphaFoldDB" id="A0A6A5Y8G8"/>
<dbReference type="RefSeq" id="XP_033390027.1">
    <property type="nucleotide sequence ID" value="XM_033522455.1"/>
</dbReference>
<keyword evidence="3" id="KW-1185">Reference proteome</keyword>
<feature type="domain" description="Tyrosine specific protein phosphatases" evidence="1">
    <location>
        <begin position="153"/>
        <end position="221"/>
    </location>
</feature>
<dbReference type="OrthoDB" id="449382at2759"/>
<evidence type="ECO:0000259" key="1">
    <source>
        <dbReference type="PROSITE" id="PS50056"/>
    </source>
</evidence>
<dbReference type="Proteomes" id="UP000799778">
    <property type="component" value="Unassembled WGS sequence"/>
</dbReference>